<proteinExistence type="predicted"/>
<evidence type="ECO:0000313" key="3">
    <source>
        <dbReference type="Proteomes" id="UP001629246"/>
    </source>
</evidence>
<accession>A0ABW9A409</accession>
<organism evidence="2 3">
    <name type="scientific">Herbaspirillum lusitanum</name>
    <dbReference type="NCBI Taxonomy" id="213312"/>
    <lineage>
        <taxon>Bacteria</taxon>
        <taxon>Pseudomonadati</taxon>
        <taxon>Pseudomonadota</taxon>
        <taxon>Betaproteobacteria</taxon>
        <taxon>Burkholderiales</taxon>
        <taxon>Oxalobacteraceae</taxon>
        <taxon>Herbaspirillum</taxon>
    </lineage>
</organism>
<keyword evidence="3" id="KW-1185">Reference proteome</keyword>
<feature type="region of interest" description="Disordered" evidence="1">
    <location>
        <begin position="84"/>
        <end position="105"/>
    </location>
</feature>
<protein>
    <submittedName>
        <fullName evidence="2">Uncharacterized protein</fullName>
    </submittedName>
</protein>
<sequence>MPDYFHSTVLFLRNVRDCNGLPEPAEVLSAQEEGLSALSDDGMPAPSDCHRDCLTVSFLPAAVKGRAGFHLCTGRCLVGLLPGGHGSGASGGEENNINFRTGDLK</sequence>
<dbReference type="RefSeq" id="WP_408154413.1">
    <property type="nucleotide sequence ID" value="NZ_JAQQFM010000001.1"/>
</dbReference>
<evidence type="ECO:0000313" key="2">
    <source>
        <dbReference type="EMBL" id="MFL9923110.1"/>
    </source>
</evidence>
<dbReference type="Proteomes" id="UP001629246">
    <property type="component" value="Unassembled WGS sequence"/>
</dbReference>
<evidence type="ECO:0000256" key="1">
    <source>
        <dbReference type="SAM" id="MobiDB-lite"/>
    </source>
</evidence>
<reference evidence="2 3" key="1">
    <citation type="journal article" date="2024" name="Chem. Sci.">
        <title>Discovery of megapolipeptins by genome mining of a Burkholderiales bacteria collection.</title>
        <authorList>
            <person name="Paulo B.S."/>
            <person name="Recchia M.J.J."/>
            <person name="Lee S."/>
            <person name="Fergusson C.H."/>
            <person name="Romanowski S.B."/>
            <person name="Hernandez A."/>
            <person name="Krull N."/>
            <person name="Liu D.Y."/>
            <person name="Cavanagh H."/>
            <person name="Bos A."/>
            <person name="Gray C.A."/>
            <person name="Murphy B.T."/>
            <person name="Linington R.G."/>
            <person name="Eustaquio A.S."/>
        </authorList>
    </citation>
    <scope>NUCLEOTIDE SEQUENCE [LARGE SCALE GENOMIC DNA]</scope>
    <source>
        <strain evidence="2 3">RL21-008-BIB-A</strain>
    </source>
</reference>
<comment type="caution">
    <text evidence="2">The sequence shown here is derived from an EMBL/GenBank/DDBJ whole genome shotgun (WGS) entry which is preliminary data.</text>
</comment>
<dbReference type="EMBL" id="JAQQFM010000001">
    <property type="protein sequence ID" value="MFL9923110.1"/>
    <property type="molecule type" value="Genomic_DNA"/>
</dbReference>
<gene>
    <name evidence="2" type="ORF">PQR62_02450</name>
</gene>
<name>A0ABW9A409_9BURK</name>